<keyword evidence="3" id="KW-1185">Reference proteome</keyword>
<feature type="region of interest" description="Disordered" evidence="1">
    <location>
        <begin position="40"/>
        <end position="62"/>
    </location>
</feature>
<gene>
    <name evidence="2" type="ORF">RFULGI_LOCUS10302</name>
</gene>
<feature type="compositionally biased region" description="Basic and acidic residues" evidence="1">
    <location>
        <begin position="44"/>
        <end position="62"/>
    </location>
</feature>
<dbReference type="AlphaFoldDB" id="A0A9N9HNT3"/>
<dbReference type="EMBL" id="CAJVPZ010020064">
    <property type="protein sequence ID" value="CAG8698276.1"/>
    <property type="molecule type" value="Genomic_DNA"/>
</dbReference>
<name>A0A9N9HNT3_9GLOM</name>
<feature type="non-terminal residue" evidence="2">
    <location>
        <position position="1"/>
    </location>
</feature>
<evidence type="ECO:0000313" key="3">
    <source>
        <dbReference type="Proteomes" id="UP000789396"/>
    </source>
</evidence>
<proteinExistence type="predicted"/>
<reference evidence="2" key="1">
    <citation type="submission" date="2021-06" db="EMBL/GenBank/DDBJ databases">
        <authorList>
            <person name="Kallberg Y."/>
            <person name="Tangrot J."/>
            <person name="Rosling A."/>
        </authorList>
    </citation>
    <scope>NUCLEOTIDE SEQUENCE</scope>
    <source>
        <strain evidence="2">IN212</strain>
    </source>
</reference>
<accession>A0A9N9HNT3</accession>
<sequence>MKPKEKKRIYKTKDKKKLVKKKKIKTEEKNQHLSKALVINPKTNEAKPEAKTKEKTLAKKKK</sequence>
<comment type="caution">
    <text evidence="2">The sequence shown here is derived from an EMBL/GenBank/DDBJ whole genome shotgun (WGS) entry which is preliminary data.</text>
</comment>
<protein>
    <submittedName>
        <fullName evidence="2">2098_t:CDS:1</fullName>
    </submittedName>
</protein>
<organism evidence="2 3">
    <name type="scientific">Racocetra fulgida</name>
    <dbReference type="NCBI Taxonomy" id="60492"/>
    <lineage>
        <taxon>Eukaryota</taxon>
        <taxon>Fungi</taxon>
        <taxon>Fungi incertae sedis</taxon>
        <taxon>Mucoromycota</taxon>
        <taxon>Glomeromycotina</taxon>
        <taxon>Glomeromycetes</taxon>
        <taxon>Diversisporales</taxon>
        <taxon>Gigasporaceae</taxon>
        <taxon>Racocetra</taxon>
    </lineage>
</organism>
<evidence type="ECO:0000313" key="2">
    <source>
        <dbReference type="EMBL" id="CAG8698276.1"/>
    </source>
</evidence>
<evidence type="ECO:0000256" key="1">
    <source>
        <dbReference type="SAM" id="MobiDB-lite"/>
    </source>
</evidence>
<dbReference type="Proteomes" id="UP000789396">
    <property type="component" value="Unassembled WGS sequence"/>
</dbReference>